<reference evidence="1" key="1">
    <citation type="submission" date="2020-08" db="EMBL/GenBank/DDBJ databases">
        <title>Chromosome-level assembly of Southern catfish (Silurus meridionalis) provides insights into visual adaptation to the nocturnal and benthic lifestyles.</title>
        <authorList>
            <person name="Zhang Y."/>
            <person name="Wang D."/>
            <person name="Peng Z."/>
        </authorList>
    </citation>
    <scope>NUCLEOTIDE SEQUENCE</scope>
    <source>
        <strain evidence="1">SWU-2019-XX</strain>
        <tissue evidence="1">Muscle</tissue>
    </source>
</reference>
<organism evidence="1 2">
    <name type="scientific">Silurus meridionalis</name>
    <name type="common">Southern catfish</name>
    <name type="synonym">Silurus soldatovi meridionalis</name>
    <dbReference type="NCBI Taxonomy" id="175797"/>
    <lineage>
        <taxon>Eukaryota</taxon>
        <taxon>Metazoa</taxon>
        <taxon>Chordata</taxon>
        <taxon>Craniata</taxon>
        <taxon>Vertebrata</taxon>
        <taxon>Euteleostomi</taxon>
        <taxon>Actinopterygii</taxon>
        <taxon>Neopterygii</taxon>
        <taxon>Teleostei</taxon>
        <taxon>Ostariophysi</taxon>
        <taxon>Siluriformes</taxon>
        <taxon>Siluridae</taxon>
        <taxon>Silurus</taxon>
    </lineage>
</organism>
<proteinExistence type="predicted"/>
<keyword evidence="2" id="KW-1185">Reference proteome</keyword>
<accession>A0A8T0ASZ5</accession>
<evidence type="ECO:0000313" key="2">
    <source>
        <dbReference type="Proteomes" id="UP000606274"/>
    </source>
</evidence>
<dbReference type="AlphaFoldDB" id="A0A8T0ASZ5"/>
<comment type="caution">
    <text evidence="1">The sequence shown here is derived from an EMBL/GenBank/DDBJ whole genome shotgun (WGS) entry which is preliminary data.</text>
</comment>
<sequence length="160" mass="18173">MSRLSRKTTHGKIVLYTRGCQVKSSLLSFQPYTMMYTMKRPISPPSTHEESMHVMEAYAGDDKYLHETRPFPPVPSSRFPHPPPTTFHWFKSSPSSSAYLGHSKPIFPFMNKYKILPRIQSNSNASSADTIKKSSRSRLCGHKCLRSNQEMDGACSETVK</sequence>
<protein>
    <submittedName>
        <fullName evidence="1">Uncharacterized protein</fullName>
    </submittedName>
</protein>
<dbReference type="EMBL" id="JABFDY010000016">
    <property type="protein sequence ID" value="KAF7696223.1"/>
    <property type="molecule type" value="Genomic_DNA"/>
</dbReference>
<dbReference type="Proteomes" id="UP000606274">
    <property type="component" value="Unassembled WGS sequence"/>
</dbReference>
<name>A0A8T0ASZ5_SILME</name>
<evidence type="ECO:0000313" key="1">
    <source>
        <dbReference type="EMBL" id="KAF7696223.1"/>
    </source>
</evidence>
<gene>
    <name evidence="1" type="ORF">HF521_006317</name>
</gene>